<gene>
    <name evidence="5" type="primary">LOC117642361</name>
</gene>
<feature type="domain" description="SWIM-type" evidence="3">
    <location>
        <begin position="579"/>
        <end position="630"/>
    </location>
</feature>
<dbReference type="InterPro" id="IPR007527">
    <property type="entry name" value="Znf_SWIM"/>
</dbReference>
<dbReference type="InterPro" id="IPR013087">
    <property type="entry name" value="Znf_C2H2_type"/>
</dbReference>
<evidence type="ECO:0000313" key="5">
    <source>
        <dbReference type="RefSeq" id="XP_034236338.1"/>
    </source>
</evidence>
<keyword evidence="1" id="KW-0479">Metal-binding</keyword>
<dbReference type="SMART" id="SM00355">
    <property type="entry name" value="ZnF_C2H2"/>
    <property type="match status" value="2"/>
</dbReference>
<dbReference type="Proteomes" id="UP000515158">
    <property type="component" value="Unplaced"/>
</dbReference>
<dbReference type="AlphaFoldDB" id="A0A6P8Y9K8"/>
<dbReference type="PANTHER" id="PTHR33936">
    <property type="entry name" value="PROTEIN CBG17840"/>
    <property type="match status" value="1"/>
</dbReference>
<dbReference type="Pfam" id="PF10551">
    <property type="entry name" value="MULE"/>
    <property type="match status" value="1"/>
</dbReference>
<dbReference type="PROSITE" id="PS50157">
    <property type="entry name" value="ZINC_FINGER_C2H2_2"/>
    <property type="match status" value="1"/>
</dbReference>
<proteinExistence type="predicted"/>
<sequence>MRSKHGVDPTESSSEPKKGATCYVCDKVYSSVSALNRHLRVQHHLSLHTSRTKLLCPECSAEFPKSSSMDLHLEHGHGIELSSSHINFENMDDFYAWKEETERKTHSLFVKHEGTKSVEDGDRTYYYCHRSGHSRKMQDPDRIRWKGSPKTSHYCPARLTATESNGKVSVIYKEKHVGHDFNLGHLRLSKNQRAILAAKLQSKVKMDDILDEVRDSVSEEHGLTRMHLLEKRDLLNVIREFKLDKNRAHDNDAFSVELWVAEQQEKNPNMVAYYKGQHKQDPSEVLRDEDFMIVLMTEYQKELVRKYSSDKILIDSTHGTNNYDFQLTTLMTVDEYGAGCPVAFCISNRIDTESIGVFFEAVKNQVGRIKCNVFMSDDYPAYYNAWEVVMAPANHRLLCTWHVDRSWRTQLKQKVKENKAPEVYKGCRVLLECKQAEDLEELAESFIQMCENDEETKEFGKYFRQYYANRIPMWAFSFRHKLGLNTNMYLEALHKKLKYCHFDGKANRRMDNCIAALLKLSKNLMFERLIRHHKQKPTSRMLAITESHKKSAEIKPDAIEQVHDAEWRVKSQSSLRGPYAVTLNEDQCEGCPLQCPICQICVHQVSCTCENHLIGLNICKHIHAVIGHYKLKSQTPINITIEEAEVQSITKESAHQQNFRDGVSKAARLKLTMEMAAGLALQVHESHQDEAISGADRLVKLLQKLIRTQGEDTSKLGSFQEKIQINQENKQEANKSHCEAG</sequence>
<dbReference type="RefSeq" id="XP_034236338.1">
    <property type="nucleotide sequence ID" value="XM_034380447.1"/>
</dbReference>
<dbReference type="InterPro" id="IPR036236">
    <property type="entry name" value="Znf_C2H2_sf"/>
</dbReference>
<evidence type="ECO:0000256" key="1">
    <source>
        <dbReference type="PROSITE-ProRule" id="PRU00042"/>
    </source>
</evidence>
<dbReference type="GO" id="GO:0008270">
    <property type="term" value="F:zinc ion binding"/>
    <property type="evidence" value="ECO:0007669"/>
    <property type="project" value="UniProtKB-KW"/>
</dbReference>
<dbReference type="PROSITE" id="PS50966">
    <property type="entry name" value="ZF_SWIM"/>
    <property type="match status" value="1"/>
</dbReference>
<dbReference type="Gene3D" id="3.30.160.60">
    <property type="entry name" value="Classic Zinc Finger"/>
    <property type="match status" value="1"/>
</dbReference>
<dbReference type="KEGG" id="tpal:117642361"/>
<evidence type="ECO:0000313" key="4">
    <source>
        <dbReference type="Proteomes" id="UP000515158"/>
    </source>
</evidence>
<evidence type="ECO:0000259" key="2">
    <source>
        <dbReference type="PROSITE" id="PS50157"/>
    </source>
</evidence>
<dbReference type="SUPFAM" id="SSF57667">
    <property type="entry name" value="beta-beta-alpha zinc fingers"/>
    <property type="match status" value="1"/>
</dbReference>
<feature type="domain" description="C2H2-type" evidence="2">
    <location>
        <begin position="20"/>
        <end position="53"/>
    </location>
</feature>
<accession>A0A6P8Y9K8</accession>
<keyword evidence="1" id="KW-0863">Zinc-finger</keyword>
<keyword evidence="1" id="KW-0862">Zinc</keyword>
<keyword evidence="4" id="KW-1185">Reference proteome</keyword>
<dbReference type="InterPro" id="IPR018289">
    <property type="entry name" value="MULE_transposase_dom"/>
</dbReference>
<name>A0A6P8Y9K8_THRPL</name>
<evidence type="ECO:0000259" key="3">
    <source>
        <dbReference type="PROSITE" id="PS50966"/>
    </source>
</evidence>
<organism evidence="5">
    <name type="scientific">Thrips palmi</name>
    <name type="common">Melon thrips</name>
    <dbReference type="NCBI Taxonomy" id="161013"/>
    <lineage>
        <taxon>Eukaryota</taxon>
        <taxon>Metazoa</taxon>
        <taxon>Ecdysozoa</taxon>
        <taxon>Arthropoda</taxon>
        <taxon>Hexapoda</taxon>
        <taxon>Insecta</taxon>
        <taxon>Pterygota</taxon>
        <taxon>Neoptera</taxon>
        <taxon>Paraneoptera</taxon>
        <taxon>Thysanoptera</taxon>
        <taxon>Terebrantia</taxon>
        <taxon>Thripoidea</taxon>
        <taxon>Thripidae</taxon>
        <taxon>Thrips</taxon>
    </lineage>
</organism>
<dbReference type="PANTHER" id="PTHR33936:SF24">
    <property type="entry name" value="C2H2-TYPE DOMAIN-CONTAINING PROTEIN"/>
    <property type="match status" value="1"/>
</dbReference>
<dbReference type="InterPro" id="IPR052797">
    <property type="entry name" value="RegFact_GeneExpr_CellDeath"/>
</dbReference>
<dbReference type="PROSITE" id="PS00028">
    <property type="entry name" value="ZINC_FINGER_C2H2_1"/>
    <property type="match status" value="2"/>
</dbReference>
<protein>
    <submittedName>
        <fullName evidence="5">Uncharacterized protein LOC117642361</fullName>
    </submittedName>
</protein>
<dbReference type="GeneID" id="117642361"/>
<reference evidence="5" key="1">
    <citation type="submission" date="2025-08" db="UniProtKB">
        <authorList>
            <consortium name="RefSeq"/>
        </authorList>
    </citation>
    <scope>IDENTIFICATION</scope>
    <source>
        <tissue evidence="5">Total insect</tissue>
    </source>
</reference>
<dbReference type="OrthoDB" id="10031901at2759"/>
<dbReference type="InParanoid" id="A0A6P8Y9K8"/>